<dbReference type="KEGG" id="bcom:BAUCODRAFT_54266"/>
<dbReference type="STRING" id="717646.M2N2E5"/>
<dbReference type="OrthoDB" id="5578001at2759"/>
<gene>
    <name evidence="2" type="ORF">BAUCODRAFT_54266</name>
</gene>
<feature type="compositionally biased region" description="Polar residues" evidence="1">
    <location>
        <begin position="215"/>
        <end position="228"/>
    </location>
</feature>
<reference evidence="2 3" key="1">
    <citation type="journal article" date="2012" name="PLoS Pathog.">
        <title>Diverse lifestyles and strategies of plant pathogenesis encoded in the genomes of eighteen Dothideomycetes fungi.</title>
        <authorList>
            <person name="Ohm R.A."/>
            <person name="Feau N."/>
            <person name="Henrissat B."/>
            <person name="Schoch C.L."/>
            <person name="Horwitz B.A."/>
            <person name="Barry K.W."/>
            <person name="Condon B.J."/>
            <person name="Copeland A.C."/>
            <person name="Dhillon B."/>
            <person name="Glaser F."/>
            <person name="Hesse C.N."/>
            <person name="Kosti I."/>
            <person name="LaButti K."/>
            <person name="Lindquist E.A."/>
            <person name="Lucas S."/>
            <person name="Salamov A.A."/>
            <person name="Bradshaw R.E."/>
            <person name="Ciuffetti L."/>
            <person name="Hamelin R.C."/>
            <person name="Kema G.H.J."/>
            <person name="Lawrence C."/>
            <person name="Scott J.A."/>
            <person name="Spatafora J.W."/>
            <person name="Turgeon B.G."/>
            <person name="de Wit P.J.G.M."/>
            <person name="Zhong S."/>
            <person name="Goodwin S.B."/>
            <person name="Grigoriev I.V."/>
        </authorList>
    </citation>
    <scope>NUCLEOTIDE SEQUENCE [LARGE SCALE GENOMIC DNA]</scope>
    <source>
        <strain evidence="2 3">UAMH 10762</strain>
    </source>
</reference>
<sequence length="395" mass="43370">PPPDSRELLPPLVACLPTAFMAPRPPPALMPILAPTLRQRVNFMSDSAEGWLPLLSWDEERAARLPDVVERMQLEAHPVSGELDLGDVRPAKYRRLDDETLHSRLDVDQYELSPLFVWCENDEHGETGAGWKLTELRSLEDAEDGAPWFDSVLEANDAASTHTIPVPQNNGHTSSHAAFSIPADEEDEDDGSYWAAYDRTPGRTPAQKHSPAPPASTSLQSGNRQRSQSELEYFARYGGVQPAMDGHDPDEETPDTAAPAPALAPAPVSLRPDNPPPQRTYVPLGLETNNLAPDKAHDSVLASANAQYMRDGPAGDLSMPRPISPTSSQGSVERLEEQAEVIVVTDRAQLGIKQHISTDIKSLFRLAKSAGMERSDFDEFIRRELDVLCLLEADE</sequence>
<feature type="region of interest" description="Disordered" evidence="1">
    <location>
        <begin position="183"/>
        <end position="228"/>
    </location>
</feature>
<keyword evidence="3" id="KW-1185">Reference proteome</keyword>
<dbReference type="OMA" id="RYADVQP"/>
<dbReference type="Proteomes" id="UP000011761">
    <property type="component" value="Unassembled WGS sequence"/>
</dbReference>
<dbReference type="GeneID" id="19115323"/>
<dbReference type="RefSeq" id="XP_007679332.1">
    <property type="nucleotide sequence ID" value="XM_007681142.2"/>
</dbReference>
<feature type="compositionally biased region" description="Low complexity" evidence="1">
    <location>
        <begin position="255"/>
        <end position="267"/>
    </location>
</feature>
<dbReference type="EMBL" id="KB445560">
    <property type="protein sequence ID" value="EMC93154.1"/>
    <property type="molecule type" value="Genomic_DNA"/>
</dbReference>
<accession>M2N2E5</accession>
<evidence type="ECO:0000256" key="1">
    <source>
        <dbReference type="SAM" id="MobiDB-lite"/>
    </source>
</evidence>
<evidence type="ECO:0000313" key="2">
    <source>
        <dbReference type="EMBL" id="EMC93154.1"/>
    </source>
</evidence>
<protein>
    <submittedName>
        <fullName evidence="2">Uncharacterized protein</fullName>
    </submittedName>
</protein>
<name>M2N2E5_BAUPA</name>
<evidence type="ECO:0000313" key="3">
    <source>
        <dbReference type="Proteomes" id="UP000011761"/>
    </source>
</evidence>
<feature type="region of interest" description="Disordered" evidence="1">
    <location>
        <begin position="240"/>
        <end position="279"/>
    </location>
</feature>
<dbReference type="HOGENOM" id="CLU_038616_0_0_1"/>
<organism evidence="2 3">
    <name type="scientific">Baudoinia panamericana (strain UAMH 10762)</name>
    <name type="common">Angels' share fungus</name>
    <name type="synonym">Baudoinia compniacensis (strain UAMH 10762)</name>
    <dbReference type="NCBI Taxonomy" id="717646"/>
    <lineage>
        <taxon>Eukaryota</taxon>
        <taxon>Fungi</taxon>
        <taxon>Dikarya</taxon>
        <taxon>Ascomycota</taxon>
        <taxon>Pezizomycotina</taxon>
        <taxon>Dothideomycetes</taxon>
        <taxon>Dothideomycetidae</taxon>
        <taxon>Mycosphaerellales</taxon>
        <taxon>Teratosphaeriaceae</taxon>
        <taxon>Baudoinia</taxon>
    </lineage>
</organism>
<feature type="non-terminal residue" evidence="2">
    <location>
        <position position="395"/>
    </location>
</feature>
<proteinExistence type="predicted"/>
<feature type="region of interest" description="Disordered" evidence="1">
    <location>
        <begin position="314"/>
        <end position="333"/>
    </location>
</feature>
<dbReference type="eggNOG" id="ENOG502RZZS">
    <property type="taxonomic scope" value="Eukaryota"/>
</dbReference>
<dbReference type="AlphaFoldDB" id="M2N2E5"/>
<feature type="non-terminal residue" evidence="2">
    <location>
        <position position="1"/>
    </location>
</feature>